<name>A0A7D3V5J1_9VIRU</name>
<evidence type="ECO:0000256" key="1">
    <source>
        <dbReference type="PROSITE-ProRule" id="PRU00339"/>
    </source>
</evidence>
<dbReference type="SUPFAM" id="SSF81901">
    <property type="entry name" value="HCP-like"/>
    <property type="match status" value="2"/>
</dbReference>
<feature type="repeat" description="TPR" evidence="1">
    <location>
        <begin position="150"/>
        <end position="183"/>
    </location>
</feature>
<evidence type="ECO:0000313" key="3">
    <source>
        <dbReference type="Proteomes" id="UP001162001"/>
    </source>
</evidence>
<dbReference type="Proteomes" id="UP001162001">
    <property type="component" value="Segment"/>
</dbReference>
<accession>A0A7D3V5J1</accession>
<dbReference type="InterPro" id="IPR050767">
    <property type="entry name" value="Sel1_AlgK"/>
</dbReference>
<sequence>MEQILLKSFNNNEFIIIVDCSNALLNLIKDISLNEYLLLNPKNKLLILNINLESLTVLCHYYHDTKNYIEWLKYINIYESKFQLPMKLIKDLIDYYLTENVDSQIIKYFLMGIEQGNIDLMFKFGNYYKQLNKIDEMLKYYSMAADLNHIDAIYNLGIYHKDLNENDKATTYFNKIISLDPNHYNANYELALYYESLRNDENAIKHHIKAADKNKYSLHYLFNKFNELKDYNSMIRYGDKLKNMNDLTLDEVNILEDYYTKNNNLDKKMECWEIRIQFNDFNGIDIAKLANHYRYKDNKTLFHKYLRLGVDMEIPDCIYIYAFHCDPSKKMEYLEKAANLGLPIALKNLADLCFEKHNYTKMTEYYLKAMDFGNFDGLERVCTNYSKNNAYDKLLQLYIKYYNSGKFSIRGLINTLNNYLGSGYEITDEIINFIVSTDFGSEKLPPFIQAIKKMASRELDLLKVHLDSDLDSDNFKNANERFDKAKSKFMSYKE</sequence>
<dbReference type="SMART" id="SM00028">
    <property type="entry name" value="TPR"/>
    <property type="match status" value="4"/>
</dbReference>
<organism evidence="2 3">
    <name type="scientific">Fadolivirus FV1/VV64</name>
    <dbReference type="NCBI Taxonomy" id="3070911"/>
    <lineage>
        <taxon>Viruses</taxon>
        <taxon>Varidnaviria</taxon>
        <taxon>Bamfordvirae</taxon>
        <taxon>Nucleocytoviricota</taxon>
        <taxon>Megaviricetes</taxon>
        <taxon>Imitervirales</taxon>
        <taxon>Mimiviridae</taxon>
        <taxon>Klosneuvirinae</taxon>
        <taxon>Fadolivirus</taxon>
        <taxon>Fadolivirus algeromassiliense</taxon>
    </lineage>
</organism>
<gene>
    <name evidence="2" type="ORF">Fadolivirus_1_494</name>
</gene>
<keyword evidence="1" id="KW-0802">TPR repeat</keyword>
<dbReference type="Pfam" id="PF13181">
    <property type="entry name" value="TPR_8"/>
    <property type="match status" value="1"/>
</dbReference>
<protein>
    <submittedName>
        <fullName evidence="2">Tetratricopeptide repeat protein</fullName>
    </submittedName>
</protein>
<dbReference type="PANTHER" id="PTHR11102:SF160">
    <property type="entry name" value="ERAD-ASSOCIATED E3 UBIQUITIN-PROTEIN LIGASE COMPONENT HRD3"/>
    <property type="match status" value="1"/>
</dbReference>
<reference evidence="2 3" key="1">
    <citation type="submission" date="2020-04" db="EMBL/GenBank/DDBJ databases">
        <title>Advantages and limits of metagenomic assembly and binning of a giant virus.</title>
        <authorList>
            <person name="Schulz F."/>
            <person name="Andreani J."/>
            <person name="Francis R."/>
            <person name="Boudjemaa H."/>
            <person name="Bou Khalil J.Y."/>
            <person name="Lee J."/>
            <person name="La Scola B."/>
            <person name="Woyke T."/>
        </authorList>
    </citation>
    <scope>NUCLEOTIDE SEQUENCE [LARGE SCALE GENOMIC DNA]</scope>
    <source>
        <strain evidence="2 3">FV1/VV64</strain>
    </source>
</reference>
<dbReference type="InterPro" id="IPR011990">
    <property type="entry name" value="TPR-like_helical_dom_sf"/>
</dbReference>
<dbReference type="PROSITE" id="PS50005">
    <property type="entry name" value="TPR"/>
    <property type="match status" value="1"/>
</dbReference>
<dbReference type="Gene3D" id="1.25.40.10">
    <property type="entry name" value="Tetratricopeptide repeat domain"/>
    <property type="match status" value="2"/>
</dbReference>
<dbReference type="PROSITE" id="PS50293">
    <property type="entry name" value="TPR_REGION"/>
    <property type="match status" value="1"/>
</dbReference>
<dbReference type="PANTHER" id="PTHR11102">
    <property type="entry name" value="SEL-1-LIKE PROTEIN"/>
    <property type="match status" value="1"/>
</dbReference>
<keyword evidence="3" id="KW-1185">Reference proteome</keyword>
<dbReference type="EMBL" id="MT418680">
    <property type="protein sequence ID" value="QKF93952.1"/>
    <property type="molecule type" value="Genomic_DNA"/>
</dbReference>
<proteinExistence type="predicted"/>
<evidence type="ECO:0000313" key="2">
    <source>
        <dbReference type="EMBL" id="QKF93952.1"/>
    </source>
</evidence>
<dbReference type="InterPro" id="IPR019734">
    <property type="entry name" value="TPR_rpt"/>
</dbReference>